<evidence type="ECO:0000256" key="10">
    <source>
        <dbReference type="ARBA" id="ARBA00022989"/>
    </source>
</evidence>
<dbReference type="InterPro" id="IPR003378">
    <property type="entry name" value="Fringe-like_glycosylTrfase"/>
</dbReference>
<keyword evidence="11 12" id="KW-0472">Membrane</keyword>
<protein>
    <recommendedName>
        <fullName evidence="4">N-acetylgalactosaminide beta-1,3-galactosyltransferase</fullName>
        <ecNumber evidence="4">2.4.1.122</ecNumber>
    </recommendedName>
</protein>
<keyword evidence="9" id="KW-0735">Signal-anchor</keyword>
<dbReference type="GO" id="GO:0016263">
    <property type="term" value="F:glycoprotein-N-acetylgalactosamine 3-beta-galactosyltransferase activity"/>
    <property type="evidence" value="ECO:0007669"/>
    <property type="project" value="UniProtKB-EC"/>
</dbReference>
<reference evidence="15" key="1">
    <citation type="submission" date="2022-11" db="UniProtKB">
        <authorList>
            <consortium name="WormBaseParasite"/>
        </authorList>
    </citation>
    <scope>IDENTIFICATION</scope>
</reference>
<dbReference type="PANTHER" id="PTHR23033:SF14">
    <property type="entry name" value="GLYCOPROTEIN-N-ACETYLGALACTOSAMINE 3-BETA-GALACTOSYLTRANSFERASE 1-RELATED"/>
    <property type="match status" value="1"/>
</dbReference>
<name>A0A914VMC1_9BILA</name>
<evidence type="ECO:0000256" key="11">
    <source>
        <dbReference type="ARBA" id="ARBA00023136"/>
    </source>
</evidence>
<evidence type="ECO:0000256" key="3">
    <source>
        <dbReference type="ARBA" id="ARBA00006462"/>
    </source>
</evidence>
<evidence type="ECO:0000256" key="4">
    <source>
        <dbReference type="ARBA" id="ARBA00012557"/>
    </source>
</evidence>
<keyword evidence="7 12" id="KW-0812">Transmembrane</keyword>
<evidence type="ECO:0000256" key="9">
    <source>
        <dbReference type="ARBA" id="ARBA00022968"/>
    </source>
</evidence>
<comment type="subcellular location">
    <subcellularLocation>
        <location evidence="1">Membrane</location>
        <topology evidence="1">Single-pass type II membrane protein</topology>
    </subcellularLocation>
</comment>
<keyword evidence="8" id="KW-0547">Nucleotide-binding</keyword>
<evidence type="ECO:0000313" key="14">
    <source>
        <dbReference type="Proteomes" id="UP000887566"/>
    </source>
</evidence>
<evidence type="ECO:0000256" key="1">
    <source>
        <dbReference type="ARBA" id="ARBA00004606"/>
    </source>
</evidence>
<dbReference type="Gene3D" id="3.90.550.50">
    <property type="match status" value="1"/>
</dbReference>
<keyword evidence="14" id="KW-1185">Reference proteome</keyword>
<dbReference type="InterPro" id="IPR026050">
    <property type="entry name" value="C1GALT1/C1GALT1_chp1"/>
</dbReference>
<sequence>MSLIPRRLEWFLIGQGIGMIVGFMAGLMTLQSSYKEPTLDPSSSFERTVPVHASLPTSNEQKCRPLLWNETKAAFKYIYDHYINDYDWFLKADDDTYVIVENLRLMLLAYQPTEPICFGCKFKLFTKQGYMSGEAGYILSRAALRRFAEIGLHNHSLCSAEQRGDEDIRMGQCLEGVGVRAGDSRDTYGRHRMLPFMPEAHLDPGDRMVGHSFFPAYTYYRYNQGQNCCSDYTVSFHYVSKKTMYAMEFFFYRLRPFGISINCFSSWQKDVTYEKLIEMATDLSRKMQGPDQTGRNTS</sequence>
<keyword evidence="6" id="KW-0808">Transferase</keyword>
<dbReference type="Pfam" id="PF02434">
    <property type="entry name" value="Fringe"/>
    <property type="match status" value="1"/>
</dbReference>
<evidence type="ECO:0000256" key="6">
    <source>
        <dbReference type="ARBA" id="ARBA00022679"/>
    </source>
</evidence>
<keyword evidence="5" id="KW-0328">Glycosyltransferase</keyword>
<dbReference type="PANTHER" id="PTHR23033">
    <property type="entry name" value="BETA1,3-GALACTOSYLTRANSFERASE"/>
    <property type="match status" value="1"/>
</dbReference>
<evidence type="ECO:0000256" key="5">
    <source>
        <dbReference type="ARBA" id="ARBA00022676"/>
    </source>
</evidence>
<dbReference type="GO" id="GO:0000166">
    <property type="term" value="F:nucleotide binding"/>
    <property type="evidence" value="ECO:0007669"/>
    <property type="project" value="UniProtKB-KW"/>
</dbReference>
<comment type="similarity">
    <text evidence="3">Belongs to the glycosyltransferase 31 family. Beta3-Gal-T subfamily.</text>
</comment>
<feature type="domain" description="Fringe-like glycosyltransferase" evidence="13">
    <location>
        <begin position="50"/>
        <end position="184"/>
    </location>
</feature>
<dbReference type="GO" id="GO:0016020">
    <property type="term" value="C:membrane"/>
    <property type="evidence" value="ECO:0007669"/>
    <property type="project" value="UniProtKB-SubCell"/>
</dbReference>
<evidence type="ECO:0000256" key="7">
    <source>
        <dbReference type="ARBA" id="ARBA00022692"/>
    </source>
</evidence>
<evidence type="ECO:0000256" key="12">
    <source>
        <dbReference type="SAM" id="Phobius"/>
    </source>
</evidence>
<feature type="transmembrane region" description="Helical" evidence="12">
    <location>
        <begin position="12"/>
        <end position="34"/>
    </location>
</feature>
<organism evidence="14 15">
    <name type="scientific">Plectus sambesii</name>
    <dbReference type="NCBI Taxonomy" id="2011161"/>
    <lineage>
        <taxon>Eukaryota</taxon>
        <taxon>Metazoa</taxon>
        <taxon>Ecdysozoa</taxon>
        <taxon>Nematoda</taxon>
        <taxon>Chromadorea</taxon>
        <taxon>Plectida</taxon>
        <taxon>Plectina</taxon>
        <taxon>Plectoidea</taxon>
        <taxon>Plectidae</taxon>
        <taxon>Plectus</taxon>
    </lineage>
</organism>
<evidence type="ECO:0000256" key="8">
    <source>
        <dbReference type="ARBA" id="ARBA00022741"/>
    </source>
</evidence>
<keyword evidence="10 12" id="KW-1133">Transmembrane helix</keyword>
<accession>A0A914VMC1</accession>
<evidence type="ECO:0000259" key="13">
    <source>
        <dbReference type="Pfam" id="PF02434"/>
    </source>
</evidence>
<dbReference type="AlphaFoldDB" id="A0A914VMC1"/>
<dbReference type="Proteomes" id="UP000887566">
    <property type="component" value="Unplaced"/>
</dbReference>
<evidence type="ECO:0000256" key="2">
    <source>
        <dbReference type="ARBA" id="ARBA00004922"/>
    </source>
</evidence>
<dbReference type="WBParaSite" id="PSAMB.scaffold2111size25325.g16587.t1">
    <property type="protein sequence ID" value="PSAMB.scaffold2111size25325.g16587.t1"/>
    <property type="gene ID" value="PSAMB.scaffold2111size25325.g16587"/>
</dbReference>
<dbReference type="EC" id="2.4.1.122" evidence="4"/>
<comment type="pathway">
    <text evidence="2">Protein modification; protein glycosylation.</text>
</comment>
<evidence type="ECO:0000313" key="15">
    <source>
        <dbReference type="WBParaSite" id="PSAMB.scaffold2111size25325.g16587.t1"/>
    </source>
</evidence>
<proteinExistence type="inferred from homology"/>